<feature type="signal peptide" evidence="1">
    <location>
        <begin position="1"/>
        <end position="18"/>
    </location>
</feature>
<proteinExistence type="predicted"/>
<dbReference type="Proteomes" id="UP000887575">
    <property type="component" value="Unassembled WGS sequence"/>
</dbReference>
<evidence type="ECO:0000313" key="2">
    <source>
        <dbReference type="Proteomes" id="UP000887575"/>
    </source>
</evidence>
<evidence type="ECO:0000313" key="3">
    <source>
        <dbReference type="WBParaSite" id="MBELARI_LOCUS12770"/>
    </source>
</evidence>
<feature type="chain" id="PRO_5041899187" evidence="1">
    <location>
        <begin position="19"/>
        <end position="156"/>
    </location>
</feature>
<keyword evidence="1" id="KW-0732">Signal</keyword>
<organism evidence="2 3">
    <name type="scientific">Mesorhabditis belari</name>
    <dbReference type="NCBI Taxonomy" id="2138241"/>
    <lineage>
        <taxon>Eukaryota</taxon>
        <taxon>Metazoa</taxon>
        <taxon>Ecdysozoa</taxon>
        <taxon>Nematoda</taxon>
        <taxon>Chromadorea</taxon>
        <taxon>Rhabditida</taxon>
        <taxon>Rhabditina</taxon>
        <taxon>Rhabditomorpha</taxon>
        <taxon>Rhabditoidea</taxon>
        <taxon>Rhabditidae</taxon>
        <taxon>Mesorhabditinae</taxon>
        <taxon>Mesorhabditis</taxon>
    </lineage>
</organism>
<name>A0AAF3EFN5_9BILA</name>
<accession>A0AAF3EFN5</accession>
<protein>
    <submittedName>
        <fullName evidence="3">Uncharacterized protein</fullName>
    </submittedName>
</protein>
<reference evidence="3" key="1">
    <citation type="submission" date="2024-02" db="UniProtKB">
        <authorList>
            <consortium name="WormBaseParasite"/>
        </authorList>
    </citation>
    <scope>IDENTIFICATION</scope>
</reference>
<evidence type="ECO:0000256" key="1">
    <source>
        <dbReference type="SAM" id="SignalP"/>
    </source>
</evidence>
<dbReference type="WBParaSite" id="MBELARI_LOCUS12770">
    <property type="protein sequence ID" value="MBELARI_LOCUS12770"/>
    <property type="gene ID" value="MBELARI_LOCUS12770"/>
</dbReference>
<keyword evidence="2" id="KW-1185">Reference proteome</keyword>
<dbReference type="AlphaFoldDB" id="A0AAF3EFN5"/>
<sequence>MFLPALVCFIVCYQGVEALKTGEIPNATITKQFCTYFNTLPEEAKELWAGEDVKRSTFYNDVLCTEEFQNLLEEVAPLAGCKTDEISAQIDKTCGEMPRAEADCSEVVKSTKCHTEELEKVCKVDNVDAMAKQFYTIFAKLPEYSHCGAEILAAMS</sequence>